<dbReference type="NCBIfam" id="TIGR00244">
    <property type="entry name" value="transcriptional regulator NrdR"/>
    <property type="match status" value="1"/>
</dbReference>
<evidence type="ECO:0000256" key="8">
    <source>
        <dbReference type="HAMAP-Rule" id="MF_00440"/>
    </source>
</evidence>
<name>A0A7V2SZP5_LEUMU</name>
<feature type="domain" description="ATP-cone" evidence="9">
    <location>
        <begin position="49"/>
        <end position="139"/>
    </location>
</feature>
<dbReference type="InterPro" id="IPR003796">
    <property type="entry name" value="RNR_NrdR-like"/>
</dbReference>
<dbReference type="HAMAP" id="MF_00440">
    <property type="entry name" value="NrdR"/>
    <property type="match status" value="1"/>
</dbReference>
<evidence type="ECO:0000313" key="10">
    <source>
        <dbReference type="EMBL" id="HFC92475.1"/>
    </source>
</evidence>
<sequence>MHCPFCGAKTTRVIDSRLASDGDQVRRRRSCPSCNERFTTYENAEFTMPIVKKSDHIKEPFSDYKLRGGMLRALEKRPVSNDAINSSIIGIKKKILSSGKKEVKSNWIGERVMDALRELDDVAYIRFASVYHSFNDIGEFIDAIRVMEQSS</sequence>
<dbReference type="Pfam" id="PF03477">
    <property type="entry name" value="ATP-cone"/>
    <property type="match status" value="1"/>
</dbReference>
<dbReference type="PANTHER" id="PTHR30455">
    <property type="entry name" value="TRANSCRIPTIONAL REPRESSOR NRDR"/>
    <property type="match status" value="1"/>
</dbReference>
<dbReference type="Pfam" id="PF22811">
    <property type="entry name" value="Zn_ribbon_NrdR"/>
    <property type="match status" value="1"/>
</dbReference>
<keyword evidence="4 8" id="KW-0067">ATP-binding</keyword>
<protein>
    <recommendedName>
        <fullName evidence="8">Transcriptional repressor NrdR</fullName>
    </recommendedName>
</protein>
<dbReference type="GO" id="GO:0005524">
    <property type="term" value="F:ATP binding"/>
    <property type="evidence" value="ECO:0007669"/>
    <property type="project" value="UniProtKB-UniRule"/>
</dbReference>
<comment type="function">
    <text evidence="8">Negatively regulates transcription of bacterial ribonucleotide reductase nrd genes and operons by binding to NrdR-boxes.</text>
</comment>
<evidence type="ECO:0000256" key="6">
    <source>
        <dbReference type="ARBA" id="ARBA00023125"/>
    </source>
</evidence>
<dbReference type="Proteomes" id="UP000885750">
    <property type="component" value="Unassembled WGS sequence"/>
</dbReference>
<evidence type="ECO:0000256" key="5">
    <source>
        <dbReference type="ARBA" id="ARBA00023015"/>
    </source>
</evidence>
<comment type="similarity">
    <text evidence="8">Belongs to the NrdR family.</text>
</comment>
<keyword evidence="6 8" id="KW-0238">DNA-binding</keyword>
<evidence type="ECO:0000256" key="3">
    <source>
        <dbReference type="ARBA" id="ARBA00022771"/>
    </source>
</evidence>
<dbReference type="PANTHER" id="PTHR30455:SF2">
    <property type="entry name" value="TRANSCRIPTIONAL REPRESSOR NRDR"/>
    <property type="match status" value="1"/>
</dbReference>
<dbReference type="AlphaFoldDB" id="A0A7V2SZP5"/>
<evidence type="ECO:0000256" key="4">
    <source>
        <dbReference type="ARBA" id="ARBA00022840"/>
    </source>
</evidence>
<proteinExistence type="inferred from homology"/>
<evidence type="ECO:0000256" key="1">
    <source>
        <dbReference type="ARBA" id="ARBA00022491"/>
    </source>
</evidence>
<evidence type="ECO:0000256" key="2">
    <source>
        <dbReference type="ARBA" id="ARBA00022741"/>
    </source>
</evidence>
<keyword evidence="8" id="KW-0862">Zinc</keyword>
<comment type="caution">
    <text evidence="10">The sequence shown here is derived from an EMBL/GenBank/DDBJ whole genome shotgun (WGS) entry which is preliminary data.</text>
</comment>
<dbReference type="InterPro" id="IPR055173">
    <property type="entry name" value="NrdR-like_N"/>
</dbReference>
<organism evidence="10">
    <name type="scientific">Leucothrix mucor</name>
    <dbReference type="NCBI Taxonomy" id="45248"/>
    <lineage>
        <taxon>Bacteria</taxon>
        <taxon>Pseudomonadati</taxon>
        <taxon>Pseudomonadota</taxon>
        <taxon>Gammaproteobacteria</taxon>
        <taxon>Thiotrichales</taxon>
        <taxon>Thiotrichaceae</taxon>
        <taxon>Leucothrix</taxon>
    </lineage>
</organism>
<dbReference type="PROSITE" id="PS51161">
    <property type="entry name" value="ATP_CONE"/>
    <property type="match status" value="1"/>
</dbReference>
<comment type="cofactor">
    <cofactor evidence="8">
        <name>Zn(2+)</name>
        <dbReference type="ChEBI" id="CHEBI:29105"/>
    </cofactor>
    <text evidence="8">Binds 1 zinc ion.</text>
</comment>
<dbReference type="GO" id="GO:0003677">
    <property type="term" value="F:DNA binding"/>
    <property type="evidence" value="ECO:0007669"/>
    <property type="project" value="UniProtKB-KW"/>
</dbReference>
<dbReference type="InterPro" id="IPR005144">
    <property type="entry name" value="ATP-cone_dom"/>
</dbReference>
<dbReference type="EMBL" id="DRMS01000248">
    <property type="protein sequence ID" value="HFC92475.1"/>
    <property type="molecule type" value="Genomic_DNA"/>
</dbReference>
<feature type="zinc finger region" evidence="8">
    <location>
        <begin position="3"/>
        <end position="34"/>
    </location>
</feature>
<keyword evidence="2 8" id="KW-0547">Nucleotide-binding</keyword>
<evidence type="ECO:0000259" key="9">
    <source>
        <dbReference type="PROSITE" id="PS51161"/>
    </source>
</evidence>
<keyword evidence="3 8" id="KW-0863">Zinc-finger</keyword>
<keyword evidence="5 8" id="KW-0805">Transcription regulation</keyword>
<dbReference type="GO" id="GO:0045892">
    <property type="term" value="P:negative regulation of DNA-templated transcription"/>
    <property type="evidence" value="ECO:0007669"/>
    <property type="project" value="UniProtKB-UniRule"/>
</dbReference>
<keyword evidence="1 8" id="KW-0678">Repressor</keyword>
<keyword evidence="8" id="KW-0479">Metal-binding</keyword>
<evidence type="ECO:0000256" key="7">
    <source>
        <dbReference type="ARBA" id="ARBA00023163"/>
    </source>
</evidence>
<reference evidence="10" key="1">
    <citation type="journal article" date="2020" name="mSystems">
        <title>Genome- and Community-Level Interaction Insights into Carbon Utilization and Element Cycling Functions of Hydrothermarchaeota in Hydrothermal Sediment.</title>
        <authorList>
            <person name="Zhou Z."/>
            <person name="Liu Y."/>
            <person name="Xu W."/>
            <person name="Pan J."/>
            <person name="Luo Z.H."/>
            <person name="Li M."/>
        </authorList>
    </citation>
    <scope>NUCLEOTIDE SEQUENCE [LARGE SCALE GENOMIC DNA]</scope>
    <source>
        <strain evidence="10">HyVt-493</strain>
    </source>
</reference>
<dbReference type="GO" id="GO:0008270">
    <property type="term" value="F:zinc ion binding"/>
    <property type="evidence" value="ECO:0007669"/>
    <property type="project" value="UniProtKB-UniRule"/>
</dbReference>
<accession>A0A7V2SZP5</accession>
<gene>
    <name evidence="8 10" type="primary">nrdR</name>
    <name evidence="10" type="ORF">ENJ51_06650</name>
</gene>
<keyword evidence="7 8" id="KW-0804">Transcription</keyword>